<comment type="caution">
    <text evidence="2">The sequence shown here is derived from an EMBL/GenBank/DDBJ whole genome shotgun (WGS) entry which is preliminary data.</text>
</comment>
<reference evidence="2 3" key="1">
    <citation type="submission" date="2022-12" db="EMBL/GenBank/DDBJ databases">
        <title>Genomic features and morphological characterization of a novel Knufia sp. strain isolated from spacecraft assembly facility.</title>
        <authorList>
            <person name="Teixeira M."/>
            <person name="Chander A.M."/>
            <person name="Stajich J.E."/>
            <person name="Venkateswaran K."/>
        </authorList>
    </citation>
    <scope>NUCLEOTIDE SEQUENCE [LARGE SCALE GENOMIC DNA]</scope>
    <source>
        <strain evidence="2 3">FJI-L2-BK-P2</strain>
    </source>
</reference>
<dbReference type="AlphaFoldDB" id="A0AAN8F9I1"/>
<evidence type="ECO:0000256" key="1">
    <source>
        <dbReference type="SAM" id="MobiDB-lite"/>
    </source>
</evidence>
<proteinExistence type="predicted"/>
<organism evidence="2 3">
    <name type="scientific">Knufia fluminis</name>
    <dbReference type="NCBI Taxonomy" id="191047"/>
    <lineage>
        <taxon>Eukaryota</taxon>
        <taxon>Fungi</taxon>
        <taxon>Dikarya</taxon>
        <taxon>Ascomycota</taxon>
        <taxon>Pezizomycotina</taxon>
        <taxon>Eurotiomycetes</taxon>
        <taxon>Chaetothyriomycetidae</taxon>
        <taxon>Chaetothyriales</taxon>
        <taxon>Trichomeriaceae</taxon>
        <taxon>Knufia</taxon>
    </lineage>
</organism>
<sequence length="359" mass="39704">MRQNGNIRLQDPSASPTFALSRPTNTDNPDVPPSLRRNLFGSHLSRRPAAPVPNASIDRMPDPFHSMNTQSQPDIYQQPIQHNQRAVHANHHNVYEPQSHPRLSPVRSLSPAKTQAYKDSITSIVAVDPATGRPQLPTMPQLPARMRETSDDEDEEDDSDLSDEEGPEDEHSMAWRRMRAFERANSSQDLDMHSSSMIGLPPHPGRLHELIDPGPRGGDYRSYEKIEDILSEMQKQQKARARTAVIPESSSSLGFDTPTDAAGISARTRGKSRATTCGHPAPSKQMQDDSRPRIGGVGATINPADKDELLGLIMTSLSRRVQEADEDAWMFGDERTAANGVSLSGSYNYLPRGELAEDY</sequence>
<feature type="region of interest" description="Disordered" evidence="1">
    <location>
        <begin position="128"/>
        <end position="172"/>
    </location>
</feature>
<dbReference type="Proteomes" id="UP001316803">
    <property type="component" value="Unassembled WGS sequence"/>
</dbReference>
<keyword evidence="3" id="KW-1185">Reference proteome</keyword>
<evidence type="ECO:0000313" key="2">
    <source>
        <dbReference type="EMBL" id="KAK5953921.1"/>
    </source>
</evidence>
<feature type="region of interest" description="Disordered" evidence="1">
    <location>
        <begin position="244"/>
        <end position="301"/>
    </location>
</feature>
<feature type="region of interest" description="Disordered" evidence="1">
    <location>
        <begin position="1"/>
        <end position="71"/>
    </location>
</feature>
<feature type="compositionally biased region" description="Polar residues" evidence="1">
    <location>
        <begin position="1"/>
        <end position="28"/>
    </location>
</feature>
<feature type="compositionally biased region" description="Acidic residues" evidence="1">
    <location>
        <begin position="150"/>
        <end position="168"/>
    </location>
</feature>
<name>A0AAN8F9I1_9EURO</name>
<accession>A0AAN8F9I1</accession>
<evidence type="ECO:0000313" key="3">
    <source>
        <dbReference type="Proteomes" id="UP001316803"/>
    </source>
</evidence>
<protein>
    <submittedName>
        <fullName evidence="2">Uncharacterized protein</fullName>
    </submittedName>
</protein>
<gene>
    <name evidence="2" type="ORF">OHC33_005192</name>
</gene>
<dbReference type="EMBL" id="JAKLMC020000010">
    <property type="protein sequence ID" value="KAK5953921.1"/>
    <property type="molecule type" value="Genomic_DNA"/>
</dbReference>